<feature type="binding site" evidence="8">
    <location>
        <position position="259"/>
    </location>
    <ligand>
        <name>ATP</name>
        <dbReference type="ChEBI" id="CHEBI:30616"/>
    </ligand>
</feature>
<feature type="binding site" evidence="8">
    <location>
        <position position="90"/>
    </location>
    <ligand>
        <name>ATP</name>
        <dbReference type="ChEBI" id="CHEBI:30616"/>
    </ligand>
</feature>
<evidence type="ECO:0000313" key="10">
    <source>
        <dbReference type="Proteomes" id="UP001169760"/>
    </source>
</evidence>
<feature type="binding site" evidence="8">
    <location>
        <position position="122"/>
    </location>
    <ligand>
        <name>ATP</name>
        <dbReference type="ChEBI" id="CHEBI:30616"/>
    </ligand>
</feature>
<evidence type="ECO:0000256" key="5">
    <source>
        <dbReference type="ARBA" id="ARBA00022741"/>
    </source>
</evidence>
<dbReference type="Proteomes" id="UP001169760">
    <property type="component" value="Unassembled WGS sequence"/>
</dbReference>
<dbReference type="EC" id="2.7.7.-" evidence="8"/>
<dbReference type="EMBL" id="JAUOPB010000018">
    <property type="protein sequence ID" value="MDO6424807.1"/>
    <property type="molecule type" value="Genomic_DNA"/>
</dbReference>
<dbReference type="GO" id="GO:0070733">
    <property type="term" value="F:AMPylase activity"/>
    <property type="evidence" value="ECO:0007669"/>
    <property type="project" value="UniProtKB-EC"/>
</dbReference>
<dbReference type="GO" id="GO:0000287">
    <property type="term" value="F:magnesium ion binding"/>
    <property type="evidence" value="ECO:0007669"/>
    <property type="project" value="UniProtKB-UniRule"/>
</dbReference>
<dbReference type="EC" id="2.7.7.108" evidence="8"/>
<dbReference type="GO" id="GO:0030145">
    <property type="term" value="F:manganese ion binding"/>
    <property type="evidence" value="ECO:0007669"/>
    <property type="project" value="UniProtKB-UniRule"/>
</dbReference>
<dbReference type="AlphaFoldDB" id="A0AAW7XD87"/>
<comment type="catalytic activity">
    <reaction evidence="8">
        <text>L-seryl-[protein] + UTP = O-(5'-uridylyl)-L-seryl-[protein] + diphosphate</text>
        <dbReference type="Rhea" id="RHEA:64604"/>
        <dbReference type="Rhea" id="RHEA-COMP:9863"/>
        <dbReference type="Rhea" id="RHEA-COMP:16635"/>
        <dbReference type="ChEBI" id="CHEBI:29999"/>
        <dbReference type="ChEBI" id="CHEBI:33019"/>
        <dbReference type="ChEBI" id="CHEBI:46398"/>
        <dbReference type="ChEBI" id="CHEBI:156051"/>
    </reaction>
</comment>
<dbReference type="NCBIfam" id="NF000658">
    <property type="entry name" value="PRK00029.1"/>
    <property type="match status" value="1"/>
</dbReference>
<dbReference type="RefSeq" id="WP_303494022.1">
    <property type="nucleotide sequence ID" value="NZ_JAUOPB010000018.1"/>
</dbReference>
<comment type="cofactor">
    <cofactor evidence="8">
        <name>Mg(2+)</name>
        <dbReference type="ChEBI" id="CHEBI:18420"/>
    </cofactor>
    <cofactor evidence="8">
        <name>Mn(2+)</name>
        <dbReference type="ChEBI" id="CHEBI:29035"/>
    </cofactor>
</comment>
<reference evidence="9" key="1">
    <citation type="submission" date="2023-07" db="EMBL/GenBank/DDBJ databases">
        <title>Genome content predicts the carbon catabolic preferences of heterotrophic bacteria.</title>
        <authorList>
            <person name="Gralka M."/>
        </authorList>
    </citation>
    <scope>NUCLEOTIDE SEQUENCE</scope>
    <source>
        <strain evidence="9">I3M17_2</strain>
    </source>
</reference>
<evidence type="ECO:0000313" key="9">
    <source>
        <dbReference type="EMBL" id="MDO6424807.1"/>
    </source>
</evidence>
<feature type="binding site" evidence="8">
    <location>
        <position position="173"/>
    </location>
    <ligand>
        <name>ATP</name>
        <dbReference type="ChEBI" id="CHEBI:30616"/>
    </ligand>
</feature>
<gene>
    <name evidence="8" type="primary">ydiU</name>
    <name evidence="8" type="synonym">selO</name>
    <name evidence="9" type="ORF">Q4521_20115</name>
</gene>
<dbReference type="GO" id="GO:0005524">
    <property type="term" value="F:ATP binding"/>
    <property type="evidence" value="ECO:0007669"/>
    <property type="project" value="UniProtKB-UniRule"/>
</dbReference>
<sequence>MLEHLNFDNSFDKLGSDFATRVNPRPLVNPKLVCVDSNTCELLGISKDNVCSENGVNMFSGNKVPPQFAPLAMVYAGHQFGGYSSQLGDGRGLLLGELNTHSGKYDLHLKGAGKTPYSRFGDGYAVLRSCIREYLAGIAMRGLGIPTSHALCIVRGDNAVTRETIEPAATLTRVARSHIRFGSFEYFYYTQQHTQLEQLADYAVEQYIPEYAGKDGRFNALLHYTTEQTAKLIAAWQAVGFCHGVMNTDNMSIIGETLDYGPYGFMEAYNPTHICNHSDTYGRYAYDQQPSIGLWNLNALAAALSPLINRDQARASLESYEGMLTKEYNSRMAKKLGFLFAKQGDAKLINAMFIQLEQLQLDYTLFFRQLALAKADDLQSSFIQPLLGCNNIAKGEQLAAWAAEYLTRRQVEDVPQATITADMNSHNPIYCLRNYFAQQAIDEAYQQGTYSTLEKLAVVLADPFTSHPNASEFETPPPSKLANIAVSCSS</sequence>
<dbReference type="HAMAP" id="MF_00692">
    <property type="entry name" value="SelO"/>
    <property type="match status" value="1"/>
</dbReference>
<evidence type="ECO:0000256" key="8">
    <source>
        <dbReference type="HAMAP-Rule" id="MF_00692"/>
    </source>
</evidence>
<feature type="binding site" evidence="8">
    <location>
        <position position="91"/>
    </location>
    <ligand>
        <name>ATP</name>
        <dbReference type="ChEBI" id="CHEBI:30616"/>
    </ligand>
</feature>
<feature type="binding site" evidence="8">
    <location>
        <position position="88"/>
    </location>
    <ligand>
        <name>ATP</name>
        <dbReference type="ChEBI" id="CHEBI:30616"/>
    </ligand>
</feature>
<name>A0AAW7XD87_9GAMM</name>
<dbReference type="PANTHER" id="PTHR32057">
    <property type="entry name" value="PROTEIN ADENYLYLTRANSFERASE SELO, MITOCHONDRIAL"/>
    <property type="match status" value="1"/>
</dbReference>
<feature type="binding site" evidence="8">
    <location>
        <position position="110"/>
    </location>
    <ligand>
        <name>ATP</name>
        <dbReference type="ChEBI" id="CHEBI:30616"/>
    </ligand>
</feature>
<evidence type="ECO:0000256" key="6">
    <source>
        <dbReference type="ARBA" id="ARBA00022840"/>
    </source>
</evidence>
<dbReference type="Pfam" id="PF02696">
    <property type="entry name" value="SelO"/>
    <property type="match status" value="1"/>
</dbReference>
<feature type="binding site" evidence="8">
    <location>
        <position position="180"/>
    </location>
    <ligand>
        <name>ATP</name>
        <dbReference type="ChEBI" id="CHEBI:30616"/>
    </ligand>
</feature>
<keyword evidence="7 8" id="KW-0460">Magnesium</keyword>
<evidence type="ECO:0000256" key="3">
    <source>
        <dbReference type="ARBA" id="ARBA00022695"/>
    </source>
</evidence>
<comment type="catalytic activity">
    <reaction evidence="8">
        <text>L-tyrosyl-[protein] + ATP = O-(5'-adenylyl)-L-tyrosyl-[protein] + diphosphate</text>
        <dbReference type="Rhea" id="RHEA:54288"/>
        <dbReference type="Rhea" id="RHEA-COMP:10136"/>
        <dbReference type="Rhea" id="RHEA-COMP:13846"/>
        <dbReference type="ChEBI" id="CHEBI:30616"/>
        <dbReference type="ChEBI" id="CHEBI:33019"/>
        <dbReference type="ChEBI" id="CHEBI:46858"/>
        <dbReference type="ChEBI" id="CHEBI:83624"/>
        <dbReference type="EC" id="2.7.7.108"/>
    </reaction>
</comment>
<keyword evidence="8" id="KW-0464">Manganese</keyword>
<comment type="catalytic activity">
    <reaction evidence="8">
        <text>L-tyrosyl-[protein] + UTP = O-(5'-uridylyl)-L-tyrosyl-[protein] + diphosphate</text>
        <dbReference type="Rhea" id="RHEA:83887"/>
        <dbReference type="Rhea" id="RHEA-COMP:10136"/>
        <dbReference type="Rhea" id="RHEA-COMP:20238"/>
        <dbReference type="ChEBI" id="CHEBI:33019"/>
        <dbReference type="ChEBI" id="CHEBI:46398"/>
        <dbReference type="ChEBI" id="CHEBI:46858"/>
        <dbReference type="ChEBI" id="CHEBI:90602"/>
    </reaction>
</comment>
<organism evidence="9 10">
    <name type="scientific">Saccharophagus degradans</name>
    <dbReference type="NCBI Taxonomy" id="86304"/>
    <lineage>
        <taxon>Bacteria</taxon>
        <taxon>Pseudomonadati</taxon>
        <taxon>Pseudomonadota</taxon>
        <taxon>Gammaproteobacteria</taxon>
        <taxon>Cellvibrionales</taxon>
        <taxon>Cellvibrionaceae</taxon>
        <taxon>Saccharophagus</taxon>
    </lineage>
</organism>
<comment type="similarity">
    <text evidence="1 8">Belongs to the SELO family.</text>
</comment>
<evidence type="ECO:0000256" key="4">
    <source>
        <dbReference type="ARBA" id="ARBA00022723"/>
    </source>
</evidence>
<proteinExistence type="inferred from homology"/>
<comment type="catalytic activity">
    <reaction evidence="8">
        <text>L-seryl-[protein] + ATP = 3-O-(5'-adenylyl)-L-seryl-[protein] + diphosphate</text>
        <dbReference type="Rhea" id="RHEA:58120"/>
        <dbReference type="Rhea" id="RHEA-COMP:9863"/>
        <dbReference type="Rhea" id="RHEA-COMP:15073"/>
        <dbReference type="ChEBI" id="CHEBI:29999"/>
        <dbReference type="ChEBI" id="CHEBI:30616"/>
        <dbReference type="ChEBI" id="CHEBI:33019"/>
        <dbReference type="ChEBI" id="CHEBI:142516"/>
        <dbReference type="EC" id="2.7.7.108"/>
    </reaction>
</comment>
<keyword evidence="3 8" id="KW-0548">Nucleotidyltransferase</keyword>
<protein>
    <recommendedName>
        <fullName evidence="8">Protein nucleotidyltransferase YdiU</fullName>
        <ecNumber evidence="8">2.7.7.-</ecNumber>
    </recommendedName>
    <alternativeName>
        <fullName evidence="8">Protein adenylyltransferase YdiU</fullName>
        <ecNumber evidence="8">2.7.7.108</ecNumber>
    </alternativeName>
    <alternativeName>
        <fullName evidence="8">Protein uridylyltransferase YdiU</fullName>
        <ecNumber evidence="8">2.7.7.-</ecNumber>
    </alternativeName>
</protein>
<feature type="binding site" evidence="8">
    <location>
        <position position="123"/>
    </location>
    <ligand>
        <name>ATP</name>
        <dbReference type="ChEBI" id="CHEBI:30616"/>
    </ligand>
</feature>
<evidence type="ECO:0000256" key="7">
    <source>
        <dbReference type="ARBA" id="ARBA00022842"/>
    </source>
</evidence>
<dbReference type="InterPro" id="IPR003846">
    <property type="entry name" value="SelO"/>
</dbReference>
<keyword evidence="6 8" id="KW-0067">ATP-binding</keyword>
<feature type="binding site" evidence="8">
    <location>
        <position position="250"/>
    </location>
    <ligand>
        <name>Mg(2+)</name>
        <dbReference type="ChEBI" id="CHEBI:18420"/>
    </ligand>
</feature>
<feature type="active site" description="Proton acceptor" evidence="8">
    <location>
        <position position="249"/>
    </location>
</feature>
<comment type="catalytic activity">
    <reaction evidence="8">
        <text>L-histidyl-[protein] + UTP = N(tele)-(5'-uridylyl)-L-histidyl-[protein] + diphosphate</text>
        <dbReference type="Rhea" id="RHEA:83891"/>
        <dbReference type="Rhea" id="RHEA-COMP:9745"/>
        <dbReference type="Rhea" id="RHEA-COMP:20239"/>
        <dbReference type="ChEBI" id="CHEBI:29979"/>
        <dbReference type="ChEBI" id="CHEBI:33019"/>
        <dbReference type="ChEBI" id="CHEBI:46398"/>
        <dbReference type="ChEBI" id="CHEBI:233474"/>
    </reaction>
</comment>
<keyword evidence="4 8" id="KW-0479">Metal-binding</keyword>
<evidence type="ECO:0000256" key="2">
    <source>
        <dbReference type="ARBA" id="ARBA00022679"/>
    </source>
</evidence>
<dbReference type="PANTHER" id="PTHR32057:SF14">
    <property type="entry name" value="PROTEIN ADENYLYLTRANSFERASE SELO, MITOCHONDRIAL"/>
    <property type="match status" value="1"/>
</dbReference>
<comment type="catalytic activity">
    <reaction evidence="8">
        <text>L-threonyl-[protein] + ATP = 3-O-(5'-adenylyl)-L-threonyl-[protein] + diphosphate</text>
        <dbReference type="Rhea" id="RHEA:54292"/>
        <dbReference type="Rhea" id="RHEA-COMP:11060"/>
        <dbReference type="Rhea" id="RHEA-COMP:13847"/>
        <dbReference type="ChEBI" id="CHEBI:30013"/>
        <dbReference type="ChEBI" id="CHEBI:30616"/>
        <dbReference type="ChEBI" id="CHEBI:33019"/>
        <dbReference type="ChEBI" id="CHEBI:138113"/>
        <dbReference type="EC" id="2.7.7.108"/>
    </reaction>
</comment>
<feature type="binding site" evidence="8">
    <location>
        <position position="259"/>
    </location>
    <ligand>
        <name>Mg(2+)</name>
        <dbReference type="ChEBI" id="CHEBI:18420"/>
    </ligand>
</feature>
<comment type="caution">
    <text evidence="9">The sequence shown here is derived from an EMBL/GenBank/DDBJ whole genome shotgun (WGS) entry which is preliminary data.</text>
</comment>
<keyword evidence="5 8" id="KW-0547">Nucleotide-binding</keyword>
<comment type="function">
    <text evidence="8">Nucleotidyltransferase involved in the post-translational modification of proteins. It can catalyze the addition of adenosine monophosphate (AMP) or uridine monophosphate (UMP) to a protein, resulting in modifications known as AMPylation and UMPylation.</text>
</comment>
<keyword evidence="2 8" id="KW-0808">Transferase</keyword>
<accession>A0AAW7XD87</accession>
<evidence type="ECO:0000256" key="1">
    <source>
        <dbReference type="ARBA" id="ARBA00009747"/>
    </source>
</evidence>